<organism evidence="1 2">
    <name type="scientific">Chitinophaga pinensis (strain ATCC 43595 / DSM 2588 / LMG 13176 / NBRC 15968 / NCIMB 11800 / UQM 2034)</name>
    <dbReference type="NCBI Taxonomy" id="485918"/>
    <lineage>
        <taxon>Bacteria</taxon>
        <taxon>Pseudomonadati</taxon>
        <taxon>Bacteroidota</taxon>
        <taxon>Chitinophagia</taxon>
        <taxon>Chitinophagales</taxon>
        <taxon>Chitinophagaceae</taxon>
        <taxon>Chitinophaga</taxon>
    </lineage>
</organism>
<dbReference type="EMBL" id="CP001699">
    <property type="protein sequence ID" value="ACU63760.1"/>
    <property type="molecule type" value="Genomic_DNA"/>
</dbReference>
<sequence length="133" mass="14944">MFTLQQLKAAHAKVKTGADFPRYVQEIKGMGLRRYEYLVQDGTTVYYGDDNHQVESIPIYDPQEINSSSSAAALRHTIAIHQQGQTDFLTFCQQAANAGVEKWVIDTERMVCTYLDKNGAVLIEEPIPQGDYA</sequence>
<dbReference type="Pfam" id="PF07166">
    <property type="entry name" value="DUF1398"/>
    <property type="match status" value="1"/>
</dbReference>
<accession>A0A979GAR9</accession>
<protein>
    <submittedName>
        <fullName evidence="1">Phage envelope protein</fullName>
    </submittedName>
</protein>
<proteinExistence type="predicted"/>
<dbReference type="InterPro" id="IPR009833">
    <property type="entry name" value="DUF1398"/>
</dbReference>
<keyword evidence="1" id="KW-0261">Viral envelope protein</keyword>
<reference evidence="1 2" key="2">
    <citation type="journal article" date="2010" name="Stand. Genomic Sci.">
        <title>Complete genome sequence of Chitinophaga pinensis type strain (UQM 2034).</title>
        <authorList>
            <person name="Glavina Del Rio T."/>
            <person name="Abt B."/>
            <person name="Spring S."/>
            <person name="Lapidus A."/>
            <person name="Nolan M."/>
            <person name="Tice H."/>
            <person name="Copeland A."/>
            <person name="Cheng J.F."/>
            <person name="Chen F."/>
            <person name="Bruce D."/>
            <person name="Goodwin L."/>
            <person name="Pitluck S."/>
            <person name="Ivanova N."/>
            <person name="Mavromatis K."/>
            <person name="Mikhailova N."/>
            <person name="Pati A."/>
            <person name="Chen A."/>
            <person name="Palaniappan K."/>
            <person name="Land M."/>
            <person name="Hauser L."/>
            <person name="Chang Y.J."/>
            <person name="Jeffries C.D."/>
            <person name="Chain P."/>
            <person name="Saunders E."/>
            <person name="Detter J.C."/>
            <person name="Brettin T."/>
            <person name="Rohde M."/>
            <person name="Goker M."/>
            <person name="Bristow J."/>
            <person name="Eisen J.A."/>
            <person name="Markowitz V."/>
            <person name="Hugenholtz P."/>
            <person name="Kyrpides N.C."/>
            <person name="Klenk H.P."/>
            <person name="Lucas S."/>
        </authorList>
    </citation>
    <scope>NUCLEOTIDE SEQUENCE [LARGE SCALE GENOMIC DNA]</scope>
    <source>
        <strain evidence="2">ATCC 43595 / DSM 2588 / LMG 13176 / NBRC 15968 / NCIMB 11800 / UQM 2034</strain>
    </source>
</reference>
<dbReference type="InterPro" id="IPR036696">
    <property type="entry name" value="YdfO-like_sf"/>
</dbReference>
<reference evidence="2" key="1">
    <citation type="submission" date="2009-08" db="EMBL/GenBank/DDBJ databases">
        <title>The complete genome of Chitinophaga pinensis DSM 2588.</title>
        <authorList>
            <consortium name="US DOE Joint Genome Institute (JGI-PGF)"/>
            <person name="Lucas S."/>
            <person name="Copeland A."/>
            <person name="Lapidus A."/>
            <person name="Glavina del Rio T."/>
            <person name="Dalin E."/>
            <person name="Tice H."/>
            <person name="Bruce D."/>
            <person name="Goodwin L."/>
            <person name="Pitluck S."/>
            <person name="Kyrpides N."/>
            <person name="Mavromatis K."/>
            <person name="Ivanova N."/>
            <person name="Mikhailova N."/>
            <person name="Sims D."/>
            <person name="Meinche L."/>
            <person name="Brettin T."/>
            <person name="Detter J.C."/>
            <person name="Han C."/>
            <person name="Larimer F."/>
            <person name="Land M."/>
            <person name="Hauser L."/>
            <person name="Markowitz V."/>
            <person name="Cheng J.-F."/>
            <person name="Hugenholtz P."/>
            <person name="Woyke T."/>
            <person name="Wu D."/>
            <person name="Spring S."/>
            <person name="Klenk H.-P."/>
            <person name="Eisen J.A."/>
        </authorList>
    </citation>
    <scope>NUCLEOTIDE SEQUENCE [LARGE SCALE GENOMIC DNA]</scope>
    <source>
        <strain evidence="2">ATCC 43595 / DSM 2588 / LMG 13176 / NBRC 15968 / NCIMB 11800 / UQM 2034</strain>
    </source>
</reference>
<dbReference type="OrthoDB" id="1550456at2"/>
<name>A0A979GAR9_CHIPD</name>
<gene>
    <name evidence="1" type="ordered locus">Cpin_6356</name>
</gene>
<dbReference type="Proteomes" id="UP000002215">
    <property type="component" value="Chromosome"/>
</dbReference>
<dbReference type="KEGG" id="cpi:Cpin_6356"/>
<dbReference type="RefSeq" id="WP_012793924.1">
    <property type="nucleotide sequence ID" value="NC_013132.1"/>
</dbReference>
<dbReference type="SUPFAM" id="SSF160419">
    <property type="entry name" value="YdfO-like"/>
    <property type="match status" value="1"/>
</dbReference>
<evidence type="ECO:0000313" key="1">
    <source>
        <dbReference type="EMBL" id="ACU63760.1"/>
    </source>
</evidence>
<evidence type="ECO:0000313" key="2">
    <source>
        <dbReference type="Proteomes" id="UP000002215"/>
    </source>
</evidence>
<keyword evidence="1" id="KW-0946">Virion</keyword>
<dbReference type="AlphaFoldDB" id="A0A979GAR9"/>
<dbReference type="Gene3D" id="3.30.1810.10">
    <property type="entry name" value="YdfO-like"/>
    <property type="match status" value="1"/>
</dbReference>